<keyword evidence="3" id="KW-1185">Reference proteome</keyword>
<sequence>MSHDVIRRNVEAAMDGRDDDVDEAFAEKYPHLLLMASTVDGPEARDRVRQNLEMMLQRMTAVESGNAQEEQATIEVLEAVLDPSSVPPPVQCCLDATLSQLYRATTVATFVELVRATMPPFVRRTQAVYVKLVLPDRYSRVDADPVVLREQGDDPVRSVLLCERTHGGGGRRGDVHVHVRILLDPTVRVIPDPSDVVPSDLSYRTTIPLSSSLLRDDVVVKVQGHPSTETPTAVLRGGATVAVLPGYGLPFLPDLVRGDLYVFADVRSMRFRPRHRWLARRLLARLEALSDEGGVPWEPDQVGADAEACAGAHAGPDGGCEQVQHCESGRGDQGQHQDLLRDQVPVGDEVVTLGGRSGYQSVGSRRGGSAENANENTSYFFEGENYEDGEEEEEPSSENEEEEEPSSENEEEEEPSSENEEEEEPSDESSGDDNKKYGGDGESEMSSTMSTASLIANGCNFTMLQSMFTTEDGAGEDAQKENVAYYLKRIADTLDALLRLKTSKK</sequence>
<feature type="compositionally biased region" description="Acidic residues" evidence="1">
    <location>
        <begin position="384"/>
        <end position="431"/>
    </location>
</feature>
<name>A0A250XN49_9CHLO</name>
<reference evidence="2 3" key="1">
    <citation type="submission" date="2017-08" db="EMBL/GenBank/DDBJ databases">
        <title>Acidophilic green algal genome provides insights into adaptation to an acidic environment.</title>
        <authorList>
            <person name="Hirooka S."/>
            <person name="Hirose Y."/>
            <person name="Kanesaki Y."/>
            <person name="Higuchi S."/>
            <person name="Fujiwara T."/>
            <person name="Onuma R."/>
            <person name="Era A."/>
            <person name="Ohbayashi R."/>
            <person name="Uzuka A."/>
            <person name="Nozaki H."/>
            <person name="Yoshikawa H."/>
            <person name="Miyagishima S.Y."/>
        </authorList>
    </citation>
    <scope>NUCLEOTIDE SEQUENCE [LARGE SCALE GENOMIC DNA]</scope>
    <source>
        <strain evidence="2 3">NIES-2499</strain>
    </source>
</reference>
<evidence type="ECO:0000256" key="1">
    <source>
        <dbReference type="SAM" id="MobiDB-lite"/>
    </source>
</evidence>
<proteinExistence type="predicted"/>
<organism evidence="2 3">
    <name type="scientific">Chlamydomonas eustigma</name>
    <dbReference type="NCBI Taxonomy" id="1157962"/>
    <lineage>
        <taxon>Eukaryota</taxon>
        <taxon>Viridiplantae</taxon>
        <taxon>Chlorophyta</taxon>
        <taxon>core chlorophytes</taxon>
        <taxon>Chlorophyceae</taxon>
        <taxon>CS clade</taxon>
        <taxon>Chlamydomonadales</taxon>
        <taxon>Chlamydomonadaceae</taxon>
        <taxon>Chlamydomonas</taxon>
    </lineage>
</organism>
<dbReference type="EMBL" id="BEGY01000127">
    <property type="protein sequence ID" value="GAX84497.1"/>
    <property type="molecule type" value="Genomic_DNA"/>
</dbReference>
<evidence type="ECO:0000313" key="2">
    <source>
        <dbReference type="EMBL" id="GAX84497.1"/>
    </source>
</evidence>
<dbReference type="AlphaFoldDB" id="A0A250XN49"/>
<accession>A0A250XN49</accession>
<comment type="caution">
    <text evidence="2">The sequence shown here is derived from an EMBL/GenBank/DDBJ whole genome shotgun (WGS) entry which is preliminary data.</text>
</comment>
<gene>
    <name evidence="2" type="ORF">CEUSTIGMA_g11917.t1</name>
</gene>
<evidence type="ECO:0000313" key="3">
    <source>
        <dbReference type="Proteomes" id="UP000232323"/>
    </source>
</evidence>
<dbReference type="Proteomes" id="UP000232323">
    <property type="component" value="Unassembled WGS sequence"/>
</dbReference>
<protein>
    <submittedName>
        <fullName evidence="2">Uncharacterized protein</fullName>
    </submittedName>
</protein>
<feature type="region of interest" description="Disordered" evidence="1">
    <location>
        <begin position="351"/>
        <end position="451"/>
    </location>
</feature>